<accession>A0AAQ3X6B5</accession>
<evidence type="ECO:0000256" key="1">
    <source>
        <dbReference type="SAM" id="SignalP"/>
    </source>
</evidence>
<dbReference type="AlphaFoldDB" id="A0AAQ3X6B5"/>
<name>A0AAQ3X6B5_PASNO</name>
<sequence length="142" mass="15135">MGSSRTAAILFCCVALTSMVAVGRSAATEDATKFISLGALECSSNITKSSSRKLIAARVQVCPVRFDQMDMSAVVSSCRGRPSAVRCCGALKDVACPYSDLINDNENNGCASEMFYQIIVRGRLQPGLFSHLCREGPLGLQC</sequence>
<dbReference type="InterPro" id="IPR039307">
    <property type="entry name" value="LORELEI-like"/>
</dbReference>
<dbReference type="Pfam" id="PF26578">
    <property type="entry name" value="LLG1"/>
    <property type="match status" value="1"/>
</dbReference>
<keyword evidence="1" id="KW-0732">Signal</keyword>
<keyword evidence="4" id="KW-1185">Reference proteome</keyword>
<evidence type="ECO:0000313" key="3">
    <source>
        <dbReference type="EMBL" id="WVZ86275.1"/>
    </source>
</evidence>
<feature type="chain" id="PRO_5042903904" description="GPI-anchored protein LLG1-like domain-containing protein" evidence="1">
    <location>
        <begin position="28"/>
        <end position="142"/>
    </location>
</feature>
<feature type="domain" description="GPI-anchored protein LLG1-like" evidence="2">
    <location>
        <begin position="64"/>
        <end position="140"/>
    </location>
</feature>
<protein>
    <recommendedName>
        <fullName evidence="2">GPI-anchored protein LLG1-like domain-containing protein</fullName>
    </recommendedName>
</protein>
<dbReference type="PANTHER" id="PTHR31533">
    <property type="entry name" value="GPI-ANCHORED PROTEIN LLG1-RELATED-RELATED"/>
    <property type="match status" value="1"/>
</dbReference>
<dbReference type="Proteomes" id="UP001341281">
    <property type="component" value="Chromosome 07"/>
</dbReference>
<feature type="signal peptide" evidence="1">
    <location>
        <begin position="1"/>
        <end position="27"/>
    </location>
</feature>
<reference evidence="3 4" key="1">
    <citation type="submission" date="2024-02" db="EMBL/GenBank/DDBJ databases">
        <title>High-quality chromosome-scale genome assembly of Pensacola bahiagrass (Paspalum notatum Flugge var. saurae).</title>
        <authorList>
            <person name="Vega J.M."/>
            <person name="Podio M."/>
            <person name="Orjuela J."/>
            <person name="Siena L.A."/>
            <person name="Pessino S.C."/>
            <person name="Combes M.C."/>
            <person name="Mariac C."/>
            <person name="Albertini E."/>
            <person name="Pupilli F."/>
            <person name="Ortiz J.P.A."/>
            <person name="Leblanc O."/>
        </authorList>
    </citation>
    <scope>NUCLEOTIDE SEQUENCE [LARGE SCALE GENOMIC DNA]</scope>
    <source>
        <strain evidence="3">R1</strain>
        <tissue evidence="3">Leaf</tissue>
    </source>
</reference>
<evidence type="ECO:0000313" key="4">
    <source>
        <dbReference type="Proteomes" id="UP001341281"/>
    </source>
</evidence>
<organism evidence="3 4">
    <name type="scientific">Paspalum notatum var. saurae</name>
    <dbReference type="NCBI Taxonomy" id="547442"/>
    <lineage>
        <taxon>Eukaryota</taxon>
        <taxon>Viridiplantae</taxon>
        <taxon>Streptophyta</taxon>
        <taxon>Embryophyta</taxon>
        <taxon>Tracheophyta</taxon>
        <taxon>Spermatophyta</taxon>
        <taxon>Magnoliopsida</taxon>
        <taxon>Liliopsida</taxon>
        <taxon>Poales</taxon>
        <taxon>Poaceae</taxon>
        <taxon>PACMAD clade</taxon>
        <taxon>Panicoideae</taxon>
        <taxon>Andropogonodae</taxon>
        <taxon>Paspaleae</taxon>
        <taxon>Paspalinae</taxon>
        <taxon>Paspalum</taxon>
    </lineage>
</organism>
<evidence type="ECO:0000259" key="2">
    <source>
        <dbReference type="Pfam" id="PF26578"/>
    </source>
</evidence>
<gene>
    <name evidence="3" type="ORF">U9M48_033082</name>
</gene>
<dbReference type="EMBL" id="CP144751">
    <property type="protein sequence ID" value="WVZ86275.1"/>
    <property type="molecule type" value="Genomic_DNA"/>
</dbReference>
<dbReference type="PANTHER" id="PTHR31533:SF37">
    <property type="entry name" value="OS04G0500300 PROTEIN"/>
    <property type="match status" value="1"/>
</dbReference>
<dbReference type="InterPro" id="IPR058888">
    <property type="entry name" value="LLG1-like"/>
</dbReference>
<proteinExistence type="predicted"/>